<feature type="compositionally biased region" description="Polar residues" evidence="1">
    <location>
        <begin position="65"/>
        <end position="74"/>
    </location>
</feature>
<dbReference type="AlphaFoldDB" id="A0A6J7P5V3"/>
<gene>
    <name evidence="2" type="ORF">UFOPK3957_01418</name>
</gene>
<evidence type="ECO:0000313" key="2">
    <source>
        <dbReference type="EMBL" id="CAB4998212.1"/>
    </source>
</evidence>
<protein>
    <submittedName>
        <fullName evidence="2">Unannotated protein</fullName>
    </submittedName>
</protein>
<proteinExistence type="predicted"/>
<name>A0A6J7P5V3_9ZZZZ</name>
<evidence type="ECO:0000256" key="1">
    <source>
        <dbReference type="SAM" id="MobiDB-lite"/>
    </source>
</evidence>
<organism evidence="2">
    <name type="scientific">freshwater metagenome</name>
    <dbReference type="NCBI Taxonomy" id="449393"/>
    <lineage>
        <taxon>unclassified sequences</taxon>
        <taxon>metagenomes</taxon>
        <taxon>ecological metagenomes</taxon>
    </lineage>
</organism>
<accession>A0A6J7P5V3</accession>
<feature type="region of interest" description="Disordered" evidence="1">
    <location>
        <begin position="56"/>
        <end position="75"/>
    </location>
</feature>
<sequence>MTRPWGVSTIRVVFFSVTLVASVRIDSESMRSSRDAAATTRPSDFDTILLVTTTTSPEARPELPSGQTRLTQRSMIIDERSSPGWMFGIPSTAIT</sequence>
<reference evidence="2" key="1">
    <citation type="submission" date="2020-05" db="EMBL/GenBank/DDBJ databases">
        <authorList>
            <person name="Chiriac C."/>
            <person name="Salcher M."/>
            <person name="Ghai R."/>
            <person name="Kavagutti S V."/>
        </authorList>
    </citation>
    <scope>NUCLEOTIDE SEQUENCE</scope>
</reference>
<dbReference type="EMBL" id="CAFBOM010000259">
    <property type="protein sequence ID" value="CAB4998212.1"/>
    <property type="molecule type" value="Genomic_DNA"/>
</dbReference>